<keyword evidence="5" id="KW-1185">Reference proteome</keyword>
<dbReference type="Proteomes" id="UP000077266">
    <property type="component" value="Unassembled WGS sequence"/>
</dbReference>
<dbReference type="OrthoDB" id="10263032at2759"/>
<dbReference type="GO" id="GO:0031415">
    <property type="term" value="C:NatA complex"/>
    <property type="evidence" value="ECO:0007669"/>
    <property type="project" value="TreeGrafter"/>
</dbReference>
<dbReference type="InterPro" id="IPR011990">
    <property type="entry name" value="TPR-like_helical_dom_sf"/>
</dbReference>
<accession>A0A166MV98</accession>
<gene>
    <name evidence="4" type="ORF">EXIGLDRAFT_633981</name>
</gene>
<evidence type="ECO:0000313" key="5">
    <source>
        <dbReference type="Proteomes" id="UP000077266"/>
    </source>
</evidence>
<dbReference type="PROSITE" id="PS50005">
    <property type="entry name" value="TPR"/>
    <property type="match status" value="1"/>
</dbReference>
<dbReference type="InterPro" id="IPR019734">
    <property type="entry name" value="TPR_rpt"/>
</dbReference>
<evidence type="ECO:0000256" key="1">
    <source>
        <dbReference type="ARBA" id="ARBA00022737"/>
    </source>
</evidence>
<evidence type="ECO:0000256" key="2">
    <source>
        <dbReference type="ARBA" id="ARBA00022803"/>
    </source>
</evidence>
<dbReference type="InterPro" id="IPR013105">
    <property type="entry name" value="TPR_2"/>
</dbReference>
<keyword evidence="1" id="KW-0677">Repeat</keyword>
<protein>
    <submittedName>
        <fullName evidence="4">Uncharacterized protein</fullName>
    </submittedName>
</protein>
<reference evidence="4 5" key="1">
    <citation type="journal article" date="2016" name="Mol. Biol. Evol.">
        <title>Comparative Genomics of Early-Diverging Mushroom-Forming Fungi Provides Insights into the Origins of Lignocellulose Decay Capabilities.</title>
        <authorList>
            <person name="Nagy L.G."/>
            <person name="Riley R."/>
            <person name="Tritt A."/>
            <person name="Adam C."/>
            <person name="Daum C."/>
            <person name="Floudas D."/>
            <person name="Sun H."/>
            <person name="Yadav J.S."/>
            <person name="Pangilinan J."/>
            <person name="Larsson K.H."/>
            <person name="Matsuura K."/>
            <person name="Barry K."/>
            <person name="Labutti K."/>
            <person name="Kuo R."/>
            <person name="Ohm R.A."/>
            <person name="Bhattacharya S.S."/>
            <person name="Shirouzu T."/>
            <person name="Yoshinaga Y."/>
            <person name="Martin F.M."/>
            <person name="Grigoriev I.V."/>
            <person name="Hibbett D.S."/>
        </authorList>
    </citation>
    <scope>NUCLEOTIDE SEQUENCE [LARGE SCALE GENOMIC DNA]</scope>
    <source>
        <strain evidence="4 5">HHB12029</strain>
    </source>
</reference>
<dbReference type="SUPFAM" id="SSF48452">
    <property type="entry name" value="TPR-like"/>
    <property type="match status" value="1"/>
</dbReference>
<dbReference type="EMBL" id="KV426896">
    <property type="protein sequence ID" value="KZV78442.1"/>
    <property type="molecule type" value="Genomic_DNA"/>
</dbReference>
<dbReference type="PANTHER" id="PTHR22767:SF2">
    <property type="entry name" value="N(ALPHA)-ACETYLTRANSFERASE 15_16, ISOFORM A"/>
    <property type="match status" value="1"/>
</dbReference>
<evidence type="ECO:0000313" key="4">
    <source>
        <dbReference type="EMBL" id="KZV78442.1"/>
    </source>
</evidence>
<organism evidence="4 5">
    <name type="scientific">Exidia glandulosa HHB12029</name>
    <dbReference type="NCBI Taxonomy" id="1314781"/>
    <lineage>
        <taxon>Eukaryota</taxon>
        <taxon>Fungi</taxon>
        <taxon>Dikarya</taxon>
        <taxon>Basidiomycota</taxon>
        <taxon>Agaricomycotina</taxon>
        <taxon>Agaricomycetes</taxon>
        <taxon>Auriculariales</taxon>
        <taxon>Exidiaceae</taxon>
        <taxon>Exidia</taxon>
    </lineage>
</organism>
<keyword evidence="2 3" id="KW-0802">TPR repeat</keyword>
<dbReference type="Gene3D" id="1.25.40.1040">
    <property type="match status" value="1"/>
</dbReference>
<dbReference type="InParanoid" id="A0A166MV98"/>
<dbReference type="STRING" id="1314781.A0A166MV98"/>
<name>A0A166MV98_EXIGL</name>
<sequence>MKGLLLQQSGKRDEGLELAKRGVRFDLTSHIVWHVLGLIYKADRNYEEAHRSFTQALRFDKENINLLRDSAMLQLQLRLFESLQETRWTILRLRPNMRQNWIALAV</sequence>
<feature type="repeat" description="TPR" evidence="3">
    <location>
        <begin position="30"/>
        <end position="63"/>
    </location>
</feature>
<dbReference type="Pfam" id="PF07719">
    <property type="entry name" value="TPR_2"/>
    <property type="match status" value="1"/>
</dbReference>
<dbReference type="AlphaFoldDB" id="A0A166MV98"/>
<dbReference type="PANTHER" id="PTHR22767">
    <property type="entry name" value="N-TERMINAL ACETYLTRANSFERASE-RELATED"/>
    <property type="match status" value="1"/>
</dbReference>
<evidence type="ECO:0000256" key="3">
    <source>
        <dbReference type="PROSITE-ProRule" id="PRU00339"/>
    </source>
</evidence>
<feature type="non-terminal residue" evidence="4">
    <location>
        <position position="106"/>
    </location>
</feature>
<proteinExistence type="predicted"/>